<feature type="region of interest" description="Disordered" evidence="5">
    <location>
        <begin position="150"/>
        <end position="169"/>
    </location>
</feature>
<dbReference type="Gene3D" id="2.30.29.30">
    <property type="entry name" value="Pleckstrin-homology domain (PH domain)/Phosphotyrosine-binding domain (PTB)"/>
    <property type="match status" value="1"/>
</dbReference>
<dbReference type="OrthoDB" id="19714at2759"/>
<keyword evidence="4" id="KW-0539">Nucleus</keyword>
<evidence type="ECO:0000313" key="6">
    <source>
        <dbReference type="EMBL" id="EPQ54311.1"/>
    </source>
</evidence>
<keyword evidence="3" id="KW-0963">Cytoplasm</keyword>
<reference evidence="6 7" key="1">
    <citation type="journal article" date="2012" name="Science">
        <title>The Paleozoic origin of enzymatic lignin decomposition reconstructed from 31 fungal genomes.</title>
        <authorList>
            <person name="Floudas D."/>
            <person name="Binder M."/>
            <person name="Riley R."/>
            <person name="Barry K."/>
            <person name="Blanchette R.A."/>
            <person name="Henrissat B."/>
            <person name="Martinez A.T."/>
            <person name="Otillar R."/>
            <person name="Spatafora J.W."/>
            <person name="Yadav J.S."/>
            <person name="Aerts A."/>
            <person name="Benoit I."/>
            <person name="Boyd A."/>
            <person name="Carlson A."/>
            <person name="Copeland A."/>
            <person name="Coutinho P.M."/>
            <person name="de Vries R.P."/>
            <person name="Ferreira P."/>
            <person name="Findley K."/>
            <person name="Foster B."/>
            <person name="Gaskell J."/>
            <person name="Glotzer D."/>
            <person name="Gorecki P."/>
            <person name="Heitman J."/>
            <person name="Hesse C."/>
            <person name="Hori C."/>
            <person name="Igarashi K."/>
            <person name="Jurgens J.A."/>
            <person name="Kallen N."/>
            <person name="Kersten P."/>
            <person name="Kohler A."/>
            <person name="Kuees U."/>
            <person name="Kumar T.K.A."/>
            <person name="Kuo A."/>
            <person name="LaButti K."/>
            <person name="Larrondo L.F."/>
            <person name="Lindquist E."/>
            <person name="Ling A."/>
            <person name="Lombard V."/>
            <person name="Lucas S."/>
            <person name="Lundell T."/>
            <person name="Martin R."/>
            <person name="McLaughlin D.J."/>
            <person name="Morgenstern I."/>
            <person name="Morin E."/>
            <person name="Murat C."/>
            <person name="Nagy L.G."/>
            <person name="Nolan M."/>
            <person name="Ohm R.A."/>
            <person name="Patyshakuliyeva A."/>
            <person name="Rokas A."/>
            <person name="Ruiz-Duenas F.J."/>
            <person name="Sabat G."/>
            <person name="Salamov A."/>
            <person name="Samejima M."/>
            <person name="Schmutz J."/>
            <person name="Slot J.C."/>
            <person name="St John F."/>
            <person name="Stenlid J."/>
            <person name="Sun H."/>
            <person name="Sun S."/>
            <person name="Syed K."/>
            <person name="Tsang A."/>
            <person name="Wiebenga A."/>
            <person name="Young D."/>
            <person name="Pisabarro A."/>
            <person name="Eastwood D.C."/>
            <person name="Martin F."/>
            <person name="Cullen D."/>
            <person name="Grigoriev I.V."/>
            <person name="Hibbett D.S."/>
        </authorList>
    </citation>
    <scope>NUCLEOTIDE SEQUENCE [LARGE SCALE GENOMIC DNA]</scope>
    <source>
        <strain evidence="6 7">ATCC 11539</strain>
    </source>
</reference>
<sequence length="236" mass="24995">MPPITSITAVPAFVSPEEHKALVESTPASFNDIPPVLRHKQENVSVRLDPPLDGFATAADARGTLYVIESVLVFVNDAGRAFQVEYPAITLHAISRADPRPSIYCQLDESAPQVDGEGAAGGEGAMRELSIIPQSASALEPIFEALSLCASLHPDPDPDDDMDDDDGDAFIDAAEEGNFEVFTGGEGEELSEVGRAALEHLESIIYDPHNLTNQADGINGDDPGSEGKQEGSEGRA</sequence>
<dbReference type="PANTHER" id="PTHR21399:SF0">
    <property type="entry name" value="METHYLOSOME SUBUNIT PICLN"/>
    <property type="match status" value="1"/>
</dbReference>
<gene>
    <name evidence="6" type="ORF">GLOTRDRAFT_62865</name>
</gene>
<dbReference type="InterPro" id="IPR011993">
    <property type="entry name" value="PH-like_dom_sf"/>
</dbReference>
<dbReference type="RefSeq" id="XP_007867605.1">
    <property type="nucleotide sequence ID" value="XM_007869414.1"/>
</dbReference>
<dbReference type="Proteomes" id="UP000030669">
    <property type="component" value="Unassembled WGS sequence"/>
</dbReference>
<comment type="subcellular location">
    <subcellularLocation>
        <location evidence="2">Cytoplasm</location>
    </subcellularLocation>
    <subcellularLocation>
        <location evidence="1">Nucleus</location>
    </subcellularLocation>
</comment>
<dbReference type="STRING" id="670483.S7Q2T9"/>
<dbReference type="eggNOG" id="KOG3238">
    <property type="taxonomic scope" value="Eukaryota"/>
</dbReference>
<organism evidence="6 7">
    <name type="scientific">Gloeophyllum trabeum (strain ATCC 11539 / FP-39264 / Madison 617)</name>
    <name type="common">Brown rot fungus</name>
    <dbReference type="NCBI Taxonomy" id="670483"/>
    <lineage>
        <taxon>Eukaryota</taxon>
        <taxon>Fungi</taxon>
        <taxon>Dikarya</taxon>
        <taxon>Basidiomycota</taxon>
        <taxon>Agaricomycotina</taxon>
        <taxon>Agaricomycetes</taxon>
        <taxon>Gloeophyllales</taxon>
        <taxon>Gloeophyllaceae</taxon>
        <taxon>Gloeophyllum</taxon>
    </lineage>
</organism>
<dbReference type="KEGG" id="gtr:GLOTRDRAFT_62865"/>
<dbReference type="GO" id="GO:0005829">
    <property type="term" value="C:cytosol"/>
    <property type="evidence" value="ECO:0007669"/>
    <property type="project" value="TreeGrafter"/>
</dbReference>
<evidence type="ECO:0000313" key="7">
    <source>
        <dbReference type="Proteomes" id="UP000030669"/>
    </source>
</evidence>
<dbReference type="EMBL" id="KB469304">
    <property type="protein sequence ID" value="EPQ54311.1"/>
    <property type="molecule type" value="Genomic_DNA"/>
</dbReference>
<dbReference type="Pfam" id="PF03517">
    <property type="entry name" value="Voldacs"/>
    <property type="match status" value="1"/>
</dbReference>
<evidence type="ECO:0008006" key="8">
    <source>
        <dbReference type="Google" id="ProtNLM"/>
    </source>
</evidence>
<dbReference type="GeneID" id="19307512"/>
<dbReference type="GO" id="GO:0000387">
    <property type="term" value="P:spliceosomal snRNP assembly"/>
    <property type="evidence" value="ECO:0007669"/>
    <property type="project" value="TreeGrafter"/>
</dbReference>
<dbReference type="HOGENOM" id="CLU_077804_3_0_1"/>
<dbReference type="GO" id="GO:0005681">
    <property type="term" value="C:spliceosomal complex"/>
    <property type="evidence" value="ECO:0007669"/>
    <property type="project" value="TreeGrafter"/>
</dbReference>
<feature type="compositionally biased region" description="Basic and acidic residues" evidence="5">
    <location>
        <begin position="225"/>
        <end position="236"/>
    </location>
</feature>
<evidence type="ECO:0000256" key="5">
    <source>
        <dbReference type="SAM" id="MobiDB-lite"/>
    </source>
</evidence>
<evidence type="ECO:0000256" key="3">
    <source>
        <dbReference type="ARBA" id="ARBA00022490"/>
    </source>
</evidence>
<dbReference type="AlphaFoldDB" id="S7Q2T9"/>
<evidence type="ECO:0000256" key="2">
    <source>
        <dbReference type="ARBA" id="ARBA00004496"/>
    </source>
</evidence>
<accession>S7Q2T9</accession>
<dbReference type="PANTHER" id="PTHR21399">
    <property type="entry name" value="CHLORIDE CONDUCTANCE REGULATORY PROTEIN ICLN"/>
    <property type="match status" value="1"/>
</dbReference>
<dbReference type="InterPro" id="IPR039924">
    <property type="entry name" value="ICln/Lot5/Saf5"/>
</dbReference>
<feature type="compositionally biased region" description="Acidic residues" evidence="5">
    <location>
        <begin position="157"/>
        <end position="169"/>
    </location>
</feature>
<evidence type="ECO:0000256" key="1">
    <source>
        <dbReference type="ARBA" id="ARBA00004123"/>
    </source>
</evidence>
<feature type="region of interest" description="Disordered" evidence="5">
    <location>
        <begin position="208"/>
        <end position="236"/>
    </location>
</feature>
<keyword evidence="7" id="KW-1185">Reference proteome</keyword>
<dbReference type="GO" id="GO:0034715">
    <property type="term" value="C:pICln-Sm protein complex"/>
    <property type="evidence" value="ECO:0007669"/>
    <property type="project" value="TreeGrafter"/>
</dbReference>
<protein>
    <recommendedName>
        <fullName evidence="8">Regulator of volume decrease after cellular swelling-domain-containing protein</fullName>
    </recommendedName>
</protein>
<proteinExistence type="predicted"/>
<name>S7Q2T9_GLOTA</name>
<dbReference type="OMA" id="ESALVFM"/>
<dbReference type="GO" id="GO:0045292">
    <property type="term" value="P:mRNA cis splicing, via spliceosome"/>
    <property type="evidence" value="ECO:0007669"/>
    <property type="project" value="TreeGrafter"/>
</dbReference>
<evidence type="ECO:0000256" key="4">
    <source>
        <dbReference type="ARBA" id="ARBA00023242"/>
    </source>
</evidence>